<feature type="transmembrane region" description="Helical" evidence="8">
    <location>
        <begin position="322"/>
        <end position="343"/>
    </location>
</feature>
<evidence type="ECO:0000256" key="3">
    <source>
        <dbReference type="ARBA" id="ARBA00022475"/>
    </source>
</evidence>
<comment type="caution">
    <text evidence="10">The sequence shown here is derived from an EMBL/GenBank/DDBJ whole genome shotgun (WGS) entry which is preliminary data.</text>
</comment>
<feature type="transmembrane region" description="Helical" evidence="8">
    <location>
        <begin position="421"/>
        <end position="442"/>
    </location>
</feature>
<keyword evidence="5 8" id="KW-1133">Transmembrane helix</keyword>
<dbReference type="GO" id="GO:0005886">
    <property type="term" value="C:plasma membrane"/>
    <property type="evidence" value="ECO:0007669"/>
    <property type="project" value="UniProtKB-SubCell"/>
</dbReference>
<keyword evidence="11" id="KW-1185">Reference proteome</keyword>
<keyword evidence="2" id="KW-0813">Transport</keyword>
<dbReference type="AlphaFoldDB" id="A0A6P2BS52"/>
<dbReference type="SUPFAM" id="SSF103473">
    <property type="entry name" value="MFS general substrate transporter"/>
    <property type="match status" value="1"/>
</dbReference>
<evidence type="ECO:0000259" key="9">
    <source>
        <dbReference type="PROSITE" id="PS50850"/>
    </source>
</evidence>
<evidence type="ECO:0000256" key="4">
    <source>
        <dbReference type="ARBA" id="ARBA00022692"/>
    </source>
</evidence>
<feature type="transmembrane region" description="Helical" evidence="8">
    <location>
        <begin position="68"/>
        <end position="89"/>
    </location>
</feature>
<feature type="transmembrane region" description="Helical" evidence="8">
    <location>
        <begin position="252"/>
        <end position="270"/>
    </location>
</feature>
<feature type="transmembrane region" description="Helical" evidence="8">
    <location>
        <begin position="355"/>
        <end position="375"/>
    </location>
</feature>
<dbReference type="Pfam" id="PF07690">
    <property type="entry name" value="MFS_1"/>
    <property type="match status" value="1"/>
</dbReference>
<reference evidence="10 11" key="1">
    <citation type="submission" date="2018-11" db="EMBL/GenBank/DDBJ databases">
        <title>Trebonia kvetii gen.nov., sp.nov., a novel acidophilic actinobacterium, and proposal of the new actinobacterial family Treboniaceae fam. nov.</title>
        <authorList>
            <person name="Rapoport D."/>
            <person name="Sagova-Mareckova M."/>
            <person name="Sedlacek I."/>
            <person name="Provaznik J."/>
            <person name="Kralova S."/>
            <person name="Pavlinic D."/>
            <person name="Benes V."/>
            <person name="Kopecky J."/>
        </authorList>
    </citation>
    <scope>NUCLEOTIDE SEQUENCE [LARGE SCALE GENOMIC DNA]</scope>
    <source>
        <strain evidence="10 11">15Tr583</strain>
    </source>
</reference>
<feature type="compositionally biased region" description="Basic and acidic residues" evidence="7">
    <location>
        <begin position="1"/>
        <end position="10"/>
    </location>
</feature>
<feature type="transmembrane region" description="Helical" evidence="8">
    <location>
        <begin position="462"/>
        <end position="485"/>
    </location>
</feature>
<feature type="transmembrane region" description="Helical" evidence="8">
    <location>
        <begin position="188"/>
        <end position="211"/>
    </location>
</feature>
<evidence type="ECO:0000313" key="10">
    <source>
        <dbReference type="EMBL" id="TVZ01066.1"/>
    </source>
</evidence>
<feature type="transmembrane region" description="Helical" evidence="8">
    <location>
        <begin position="31"/>
        <end position="48"/>
    </location>
</feature>
<dbReference type="EMBL" id="RPFW01000007">
    <property type="protein sequence ID" value="TVZ01066.1"/>
    <property type="molecule type" value="Genomic_DNA"/>
</dbReference>
<proteinExistence type="predicted"/>
<dbReference type="Gene3D" id="1.20.1720.10">
    <property type="entry name" value="Multidrug resistance protein D"/>
    <property type="match status" value="1"/>
</dbReference>
<dbReference type="PROSITE" id="PS50850">
    <property type="entry name" value="MFS"/>
    <property type="match status" value="1"/>
</dbReference>
<feature type="transmembrane region" description="Helical" evidence="8">
    <location>
        <begin position="161"/>
        <end position="182"/>
    </location>
</feature>
<dbReference type="CDD" id="cd17321">
    <property type="entry name" value="MFS_MMR_MDR_like"/>
    <property type="match status" value="1"/>
</dbReference>
<dbReference type="InterPro" id="IPR020846">
    <property type="entry name" value="MFS_dom"/>
</dbReference>
<evidence type="ECO:0000256" key="5">
    <source>
        <dbReference type="ARBA" id="ARBA00022989"/>
    </source>
</evidence>
<dbReference type="Gene3D" id="1.20.1250.20">
    <property type="entry name" value="MFS general substrate transporter like domains"/>
    <property type="match status" value="1"/>
</dbReference>
<evidence type="ECO:0000313" key="11">
    <source>
        <dbReference type="Proteomes" id="UP000460272"/>
    </source>
</evidence>
<evidence type="ECO:0000256" key="8">
    <source>
        <dbReference type="SAM" id="Phobius"/>
    </source>
</evidence>
<evidence type="ECO:0000256" key="6">
    <source>
        <dbReference type="ARBA" id="ARBA00023136"/>
    </source>
</evidence>
<dbReference type="PANTHER" id="PTHR42718">
    <property type="entry name" value="MAJOR FACILITATOR SUPERFAMILY MULTIDRUG TRANSPORTER MFSC"/>
    <property type="match status" value="1"/>
</dbReference>
<protein>
    <submittedName>
        <fullName evidence="10">MFS transporter</fullName>
    </submittedName>
</protein>
<accession>A0A6P2BS52</accession>
<name>A0A6P2BS52_9ACTN</name>
<dbReference type="GO" id="GO:0022857">
    <property type="term" value="F:transmembrane transporter activity"/>
    <property type="evidence" value="ECO:0007669"/>
    <property type="project" value="InterPro"/>
</dbReference>
<evidence type="ECO:0000256" key="1">
    <source>
        <dbReference type="ARBA" id="ARBA00004651"/>
    </source>
</evidence>
<organism evidence="10 11">
    <name type="scientific">Trebonia kvetii</name>
    <dbReference type="NCBI Taxonomy" id="2480626"/>
    <lineage>
        <taxon>Bacteria</taxon>
        <taxon>Bacillati</taxon>
        <taxon>Actinomycetota</taxon>
        <taxon>Actinomycetes</taxon>
        <taxon>Streptosporangiales</taxon>
        <taxon>Treboniaceae</taxon>
        <taxon>Trebonia</taxon>
    </lineage>
</organism>
<keyword evidence="3" id="KW-1003">Cell membrane</keyword>
<feature type="transmembrane region" description="Helical" evidence="8">
    <location>
        <begin position="126"/>
        <end position="149"/>
    </location>
</feature>
<feature type="region of interest" description="Disordered" evidence="7">
    <location>
        <begin position="1"/>
        <end position="24"/>
    </location>
</feature>
<keyword evidence="6 8" id="KW-0472">Membrane</keyword>
<evidence type="ECO:0000256" key="7">
    <source>
        <dbReference type="SAM" id="MobiDB-lite"/>
    </source>
</evidence>
<feature type="domain" description="Major facilitator superfamily (MFS) profile" evidence="9">
    <location>
        <begin position="35"/>
        <end position="489"/>
    </location>
</feature>
<comment type="subcellular location">
    <subcellularLocation>
        <location evidence="1">Cell membrane</location>
        <topology evidence="1">Multi-pass membrane protein</topology>
    </subcellularLocation>
</comment>
<evidence type="ECO:0000256" key="2">
    <source>
        <dbReference type="ARBA" id="ARBA00022448"/>
    </source>
</evidence>
<dbReference type="PANTHER" id="PTHR42718:SF46">
    <property type="entry name" value="BLR6921 PROTEIN"/>
    <property type="match status" value="1"/>
</dbReference>
<feature type="transmembrane region" description="Helical" evidence="8">
    <location>
        <begin position="381"/>
        <end position="409"/>
    </location>
</feature>
<feature type="transmembrane region" description="Helical" evidence="8">
    <location>
        <begin position="101"/>
        <end position="120"/>
    </location>
</feature>
<dbReference type="OrthoDB" id="4080117at2"/>
<feature type="transmembrane region" description="Helical" evidence="8">
    <location>
        <begin position="291"/>
        <end position="310"/>
    </location>
</feature>
<dbReference type="Proteomes" id="UP000460272">
    <property type="component" value="Unassembled WGS sequence"/>
</dbReference>
<dbReference type="InterPro" id="IPR011701">
    <property type="entry name" value="MFS"/>
</dbReference>
<sequence length="497" mass="49798">MGGTVDHKLETGGAARPAARQAVGRTGGPRGLGLALLIIATAQLMLVLDDTIVNVALPAMQRSLHLPASSLNWVISFYALAFGGLQLAGGRAGDLFGRLRLFRAGIAVFVLASMAGGFAPNETVLITARIVQGCGAAMAAPCALSLLAVTFPAGPARTKALGVYGAMAGLGSVVGLLLGGTLTEYASWRWVLFINAPIGIAVLAATWTGVLVPGDTERGRLDVPGAVTATLGIASLIYALTRGGSDGWTDEGTLAAFGIGAVLLGAFAVAERRSRAPMLPVSVIRDRNRGGANAVMLLLGTVMLAMYYLLTLYMQLVRGYSALHTGLAYLPNVVGVGIAAAGLGPQLLAKLPARGVVASGMLISAVGLAWAAALLSPTSNYWAVLVPAMLAAGVGAGLTFVGCTSLGMLGVAPRDSGVAAGLLNTSTQCGAALGLGALAAVASAVTRSQLAAHTPMAALTNGYAAGLLAGAAIYAAGAVVAALTINARLSPDELATH</sequence>
<keyword evidence="4 8" id="KW-0812">Transmembrane</keyword>
<dbReference type="InterPro" id="IPR036259">
    <property type="entry name" value="MFS_trans_sf"/>
</dbReference>
<feature type="transmembrane region" description="Helical" evidence="8">
    <location>
        <begin position="223"/>
        <end position="240"/>
    </location>
</feature>
<gene>
    <name evidence="10" type="ORF">EAS64_32715</name>
</gene>